<accession>A0A1N5ZCQ7</accession>
<evidence type="ECO:0000256" key="1">
    <source>
        <dbReference type="SAM" id="MobiDB-lite"/>
    </source>
</evidence>
<dbReference type="EMBL" id="FSQT01000002">
    <property type="protein sequence ID" value="SIN19583.1"/>
    <property type="molecule type" value="Genomic_DNA"/>
</dbReference>
<dbReference type="AlphaFoldDB" id="A0A1N5ZCQ7"/>
<keyword evidence="2" id="KW-0812">Transmembrane</keyword>
<dbReference type="STRING" id="709881.SAMN04489832_3862"/>
<keyword evidence="2" id="KW-1133">Transmembrane helix</keyword>
<evidence type="ECO:0000313" key="4">
    <source>
        <dbReference type="Proteomes" id="UP000185124"/>
    </source>
</evidence>
<feature type="compositionally biased region" description="Basic and acidic residues" evidence="1">
    <location>
        <begin position="75"/>
        <end position="93"/>
    </location>
</feature>
<dbReference type="RefSeq" id="WP_074314346.1">
    <property type="nucleotide sequence ID" value="NZ_FSQT01000002.1"/>
</dbReference>
<feature type="transmembrane region" description="Helical" evidence="2">
    <location>
        <begin position="7"/>
        <end position="26"/>
    </location>
</feature>
<reference evidence="4" key="1">
    <citation type="submission" date="2016-12" db="EMBL/GenBank/DDBJ databases">
        <authorList>
            <person name="Varghese N."/>
            <person name="Submissions S."/>
        </authorList>
    </citation>
    <scope>NUCLEOTIDE SEQUENCE [LARGE SCALE GENOMIC DNA]</scope>
    <source>
        <strain evidence="4">DSM 45599</strain>
    </source>
</reference>
<feature type="region of interest" description="Disordered" evidence="1">
    <location>
        <begin position="73"/>
        <end position="93"/>
    </location>
</feature>
<proteinExistence type="predicted"/>
<organism evidence="3 4">
    <name type="scientific">Micromonospora cremea</name>
    <dbReference type="NCBI Taxonomy" id="709881"/>
    <lineage>
        <taxon>Bacteria</taxon>
        <taxon>Bacillati</taxon>
        <taxon>Actinomycetota</taxon>
        <taxon>Actinomycetes</taxon>
        <taxon>Micromonosporales</taxon>
        <taxon>Micromonosporaceae</taxon>
        <taxon>Micromonospora</taxon>
    </lineage>
</organism>
<evidence type="ECO:0000313" key="3">
    <source>
        <dbReference type="EMBL" id="SIN19583.1"/>
    </source>
</evidence>
<feature type="transmembrane region" description="Helical" evidence="2">
    <location>
        <begin position="32"/>
        <end position="53"/>
    </location>
</feature>
<keyword evidence="2" id="KW-0472">Membrane</keyword>
<name>A0A1N5ZCQ7_9ACTN</name>
<protein>
    <submittedName>
        <fullName evidence="3">Uncharacterized protein</fullName>
    </submittedName>
</protein>
<gene>
    <name evidence="3" type="ORF">SAMN04489832_3862</name>
</gene>
<sequence length="93" mass="10046">MSRRTGLVVRALSVILLIVGLLVKGANDGTAYWIGWLLVALAWVGVIVAGIGSSRRAARENARLRAALLGGEVPPRADVHPERPRVDDDRPDR</sequence>
<evidence type="ECO:0000256" key="2">
    <source>
        <dbReference type="SAM" id="Phobius"/>
    </source>
</evidence>
<keyword evidence="4" id="KW-1185">Reference proteome</keyword>
<dbReference type="Proteomes" id="UP000185124">
    <property type="component" value="Unassembled WGS sequence"/>
</dbReference>